<sequence>MSIQIQIDIGIHKGEQIRFLVPETIDVLEIVPAGKMITDSDKLSFVYLIDGEDSYGQVHFPQVVWPLMVEVLKSETDPQLVQGEKSVVLTDFIEELTMLIFNIEGNNNYGEGFSTAVEQAFEEVLQGTK</sequence>
<evidence type="ECO:0000313" key="1">
    <source>
        <dbReference type="EMBL" id="AOV09249.1"/>
    </source>
</evidence>
<dbReference type="InterPro" id="IPR020908">
    <property type="entry name" value="UPF0738"/>
</dbReference>
<accession>A0A1D8JKK6</accession>
<keyword evidence="2" id="KW-1185">Reference proteome</keyword>
<dbReference type="Proteomes" id="UP000185746">
    <property type="component" value="Chromosome"/>
</dbReference>
<gene>
    <name evidence="1" type="ORF">BI350_13490</name>
</gene>
<dbReference type="EMBL" id="CP017560">
    <property type="protein sequence ID" value="AOV09249.1"/>
    <property type="molecule type" value="Genomic_DNA"/>
</dbReference>
<name>A0A1D8JKK6_9BACL</name>
<dbReference type="AlphaFoldDB" id="A0A1D8JKK6"/>
<dbReference type="KEGG" id="surl:BI350_13490"/>
<protein>
    <submittedName>
        <fullName evidence="1">Uncharacterized protein</fullName>
    </submittedName>
</protein>
<reference evidence="1 2" key="1">
    <citation type="submission" date="2016-09" db="EMBL/GenBank/DDBJ databases">
        <title>Complete genome sequence of the Lysinibacillus sphaericus LMG 22257, a specie of Bacillus with ureolytic activity that can effectively biodeposit calcium carbonate.</title>
        <authorList>
            <person name="Yan W."/>
        </authorList>
    </citation>
    <scope>NUCLEOTIDE SEQUENCE [LARGE SCALE GENOMIC DNA]</scope>
    <source>
        <strain evidence="1 2">LMG 22257</strain>
    </source>
</reference>
<dbReference type="Pfam" id="PF19785">
    <property type="entry name" value="UPF0738"/>
    <property type="match status" value="1"/>
</dbReference>
<organism evidence="1 2">
    <name type="scientific">Sporosarcina ureilytica</name>
    <dbReference type="NCBI Taxonomy" id="298596"/>
    <lineage>
        <taxon>Bacteria</taxon>
        <taxon>Bacillati</taxon>
        <taxon>Bacillota</taxon>
        <taxon>Bacilli</taxon>
        <taxon>Bacillales</taxon>
        <taxon>Caryophanaceae</taxon>
        <taxon>Sporosarcina</taxon>
    </lineage>
</organism>
<evidence type="ECO:0000313" key="2">
    <source>
        <dbReference type="Proteomes" id="UP000185746"/>
    </source>
</evidence>
<proteinExistence type="predicted"/>